<evidence type="ECO:0000313" key="2">
    <source>
        <dbReference type="EMBL" id="GFD14036.1"/>
    </source>
</evidence>
<accession>A0A699TY67</accession>
<evidence type="ECO:0000259" key="1">
    <source>
        <dbReference type="Pfam" id="PF13976"/>
    </source>
</evidence>
<feature type="non-terminal residue" evidence="2">
    <location>
        <position position="168"/>
    </location>
</feature>
<protein>
    <submittedName>
        <fullName evidence="2">Retrovirus-related Pol polyprotein from transposon TNT 1-94</fullName>
    </submittedName>
</protein>
<dbReference type="Pfam" id="PF13976">
    <property type="entry name" value="gag_pre-integrs"/>
    <property type="match status" value="1"/>
</dbReference>
<proteinExistence type="predicted"/>
<feature type="domain" description="GAG-pre-integrase" evidence="1">
    <location>
        <begin position="93"/>
        <end position="164"/>
    </location>
</feature>
<organism evidence="2">
    <name type="scientific">Tanacetum cinerariifolium</name>
    <name type="common">Dalmatian daisy</name>
    <name type="synonym">Chrysanthemum cinerariifolium</name>
    <dbReference type="NCBI Taxonomy" id="118510"/>
    <lineage>
        <taxon>Eukaryota</taxon>
        <taxon>Viridiplantae</taxon>
        <taxon>Streptophyta</taxon>
        <taxon>Embryophyta</taxon>
        <taxon>Tracheophyta</taxon>
        <taxon>Spermatophyta</taxon>
        <taxon>Magnoliopsida</taxon>
        <taxon>eudicotyledons</taxon>
        <taxon>Gunneridae</taxon>
        <taxon>Pentapetalae</taxon>
        <taxon>asterids</taxon>
        <taxon>campanulids</taxon>
        <taxon>Asterales</taxon>
        <taxon>Asteraceae</taxon>
        <taxon>Asteroideae</taxon>
        <taxon>Anthemideae</taxon>
        <taxon>Anthemidinae</taxon>
        <taxon>Tanacetum</taxon>
    </lineage>
</organism>
<dbReference type="InterPro" id="IPR025724">
    <property type="entry name" value="GAG-pre-integrase_dom"/>
</dbReference>
<dbReference type="AlphaFoldDB" id="A0A699TY67"/>
<sequence>MTGNIKLLINFLWKFLGIVRFRNNYIAAILGYGDLKWGNITITRVYFVEGPGHNLFSVGQFFDADLGVAFRRNTCFIRDLDGVDLLKGNRSTNLYTINLYDMASASPICLMAHATPTKSWLWHQRLSHLNFDTINDLANNDLVSDLPKFKYAKEHLCPSCGQGKIKRA</sequence>
<dbReference type="EMBL" id="BKCJ011276583">
    <property type="protein sequence ID" value="GFD14036.1"/>
    <property type="molecule type" value="Genomic_DNA"/>
</dbReference>
<name>A0A699TY67_TANCI</name>
<comment type="caution">
    <text evidence="2">The sequence shown here is derived from an EMBL/GenBank/DDBJ whole genome shotgun (WGS) entry which is preliminary data.</text>
</comment>
<reference evidence="2" key="1">
    <citation type="journal article" date="2019" name="Sci. Rep.">
        <title>Draft genome of Tanacetum cinerariifolium, the natural source of mosquito coil.</title>
        <authorList>
            <person name="Yamashiro T."/>
            <person name="Shiraishi A."/>
            <person name="Satake H."/>
            <person name="Nakayama K."/>
        </authorList>
    </citation>
    <scope>NUCLEOTIDE SEQUENCE</scope>
</reference>
<gene>
    <name evidence="2" type="ORF">Tci_886005</name>
</gene>